<dbReference type="Proteomes" id="UP000664203">
    <property type="component" value="Unassembled WGS sequence"/>
</dbReference>
<name>A0A8H3G5P2_9LECA</name>
<dbReference type="AlphaFoldDB" id="A0A8H3G5P2"/>
<sequence length="278" mass="31741">MAMTPKLLSIPLEIRRQIYSYLLPHAVDINIVRDDMDGPLRIGLFYVCRDLYHEAFDYYNSTNTFLLDLTEPAYAPNRFVNGTKGLLKYIRRVQSLQLVIGDSFPLSEDPCALSDYAREQFAWFLRTLREANENHVELWLTNLIVLDHCETSIPSVITREMIERGEKRREILALLLEPFRSRIESNLRIESRALSQVRGYDQMRDTTIAPAWDTVVGVSHMNPSLSLSYSDSAQGLPSNLRTHNLPSAEHREKAASLPKMRASTITSLVSACGPLRFP</sequence>
<gene>
    <name evidence="2" type="ORF">ALECFALPRED_006234</name>
</gene>
<dbReference type="EMBL" id="CAJPDR010000399">
    <property type="protein sequence ID" value="CAF9935072.1"/>
    <property type="molecule type" value="Genomic_DNA"/>
</dbReference>
<keyword evidence="3" id="KW-1185">Reference proteome</keyword>
<dbReference type="PROSITE" id="PS00221">
    <property type="entry name" value="MIP"/>
    <property type="match status" value="1"/>
</dbReference>
<accession>A0A8H3G5P2</accession>
<proteinExistence type="predicted"/>
<evidence type="ECO:0000313" key="3">
    <source>
        <dbReference type="Proteomes" id="UP000664203"/>
    </source>
</evidence>
<evidence type="ECO:0000313" key="2">
    <source>
        <dbReference type="EMBL" id="CAF9935072.1"/>
    </source>
</evidence>
<dbReference type="InterPro" id="IPR022357">
    <property type="entry name" value="MIP_CS"/>
</dbReference>
<comment type="caution">
    <text evidence="2">The sequence shown here is derived from an EMBL/GenBank/DDBJ whole genome shotgun (WGS) entry which is preliminary data.</text>
</comment>
<organism evidence="2 3">
    <name type="scientific">Alectoria fallacina</name>
    <dbReference type="NCBI Taxonomy" id="1903189"/>
    <lineage>
        <taxon>Eukaryota</taxon>
        <taxon>Fungi</taxon>
        <taxon>Dikarya</taxon>
        <taxon>Ascomycota</taxon>
        <taxon>Pezizomycotina</taxon>
        <taxon>Lecanoromycetes</taxon>
        <taxon>OSLEUM clade</taxon>
        <taxon>Lecanoromycetidae</taxon>
        <taxon>Lecanorales</taxon>
        <taxon>Lecanorineae</taxon>
        <taxon>Parmeliaceae</taxon>
        <taxon>Alectoria</taxon>
    </lineage>
</organism>
<feature type="region of interest" description="Disordered" evidence="1">
    <location>
        <begin position="238"/>
        <end position="257"/>
    </location>
</feature>
<dbReference type="OrthoDB" id="5314997at2759"/>
<evidence type="ECO:0000256" key="1">
    <source>
        <dbReference type="SAM" id="MobiDB-lite"/>
    </source>
</evidence>
<protein>
    <submittedName>
        <fullName evidence="2">Uncharacterized protein</fullName>
    </submittedName>
</protein>
<reference evidence="2" key="1">
    <citation type="submission" date="2021-03" db="EMBL/GenBank/DDBJ databases">
        <authorList>
            <person name="Tagirdzhanova G."/>
        </authorList>
    </citation>
    <scope>NUCLEOTIDE SEQUENCE</scope>
</reference>